<keyword evidence="7 10" id="KW-0406">Ion transport</keyword>
<dbReference type="InterPro" id="IPR018422">
    <property type="entry name" value="Cation/H_exchanger_CPA1"/>
</dbReference>
<dbReference type="Pfam" id="PF00999">
    <property type="entry name" value="Na_H_Exchanger"/>
    <property type="match status" value="1"/>
</dbReference>
<dbReference type="RefSeq" id="XP_004365876.1">
    <property type="nucleotide sequence ID" value="XM_004365819.2"/>
</dbReference>
<keyword evidence="9 10" id="KW-0739">Sodium transport</keyword>
<feature type="region of interest" description="Disordered" evidence="11">
    <location>
        <begin position="627"/>
        <end position="652"/>
    </location>
</feature>
<feature type="transmembrane region" description="Helical" evidence="12">
    <location>
        <begin position="160"/>
        <end position="184"/>
    </location>
</feature>
<dbReference type="eggNOG" id="KOG1965">
    <property type="taxonomic scope" value="Eukaryota"/>
</dbReference>
<keyword evidence="5 12" id="KW-1133">Transmembrane helix</keyword>
<keyword evidence="8 12" id="KW-0472">Membrane</keyword>
<feature type="domain" description="Cation/H+ exchanger transmembrane" evidence="13">
    <location>
        <begin position="22"/>
        <end position="416"/>
    </location>
</feature>
<feature type="compositionally biased region" description="Polar residues" evidence="11">
    <location>
        <begin position="732"/>
        <end position="747"/>
    </location>
</feature>
<feature type="transmembrane region" description="Helical" evidence="12">
    <location>
        <begin position="317"/>
        <end position="347"/>
    </location>
</feature>
<feature type="transmembrane region" description="Helical" evidence="12">
    <location>
        <begin position="391"/>
        <end position="410"/>
    </location>
</feature>
<dbReference type="Gene3D" id="6.10.140.1330">
    <property type="match status" value="1"/>
</dbReference>
<keyword evidence="4 10" id="KW-0812">Transmembrane</keyword>
<feature type="transmembrane region" description="Helical" evidence="12">
    <location>
        <begin position="66"/>
        <end position="82"/>
    </location>
</feature>
<dbReference type="OrthoDB" id="196264at2759"/>
<feature type="transmembrane region" description="Helical" evidence="12">
    <location>
        <begin position="290"/>
        <end position="311"/>
    </location>
</feature>
<keyword evidence="2 10" id="KW-0813">Transport</keyword>
<dbReference type="GO" id="GO:0015386">
    <property type="term" value="F:potassium:proton antiporter activity"/>
    <property type="evidence" value="ECO:0007669"/>
    <property type="project" value="TreeGrafter"/>
</dbReference>
<dbReference type="GO" id="GO:0005886">
    <property type="term" value="C:plasma membrane"/>
    <property type="evidence" value="ECO:0007669"/>
    <property type="project" value="UniProtKB-SubCell"/>
</dbReference>
<feature type="region of interest" description="Disordered" evidence="11">
    <location>
        <begin position="538"/>
        <end position="557"/>
    </location>
</feature>
<evidence type="ECO:0000256" key="2">
    <source>
        <dbReference type="ARBA" id="ARBA00022448"/>
    </source>
</evidence>
<proteinExistence type="inferred from homology"/>
<evidence type="ECO:0000256" key="12">
    <source>
        <dbReference type="SAM" id="Phobius"/>
    </source>
</evidence>
<reference evidence="15" key="1">
    <citation type="submission" date="2011-02" db="EMBL/GenBank/DDBJ databases">
        <title>The Genome Sequence of Capsaspora owczarzaki ATCC 30864.</title>
        <authorList>
            <person name="Russ C."/>
            <person name="Cuomo C."/>
            <person name="Burger G."/>
            <person name="Gray M.W."/>
            <person name="Holland P.W.H."/>
            <person name="King N."/>
            <person name="Lang F.B.F."/>
            <person name="Roger A.J."/>
            <person name="Ruiz-Trillo I."/>
            <person name="Young S.K."/>
            <person name="Zeng Q."/>
            <person name="Gargeya S."/>
            <person name="Alvarado L."/>
            <person name="Berlin A."/>
            <person name="Chapman S.B."/>
            <person name="Chen Z."/>
            <person name="Freedman E."/>
            <person name="Gellesch M."/>
            <person name="Goldberg J."/>
            <person name="Griggs A."/>
            <person name="Gujja S."/>
            <person name="Heilman E."/>
            <person name="Heiman D."/>
            <person name="Howarth C."/>
            <person name="Mehta T."/>
            <person name="Neiman D."/>
            <person name="Pearson M."/>
            <person name="Roberts A."/>
            <person name="Saif S."/>
            <person name="Shea T."/>
            <person name="Shenoy N."/>
            <person name="Sisk P."/>
            <person name="Stolte C."/>
            <person name="Sykes S."/>
            <person name="White J."/>
            <person name="Yandava C."/>
            <person name="Haas B."/>
            <person name="Nusbaum C."/>
            <person name="Birren B."/>
        </authorList>
    </citation>
    <scope>NUCLEOTIDE SEQUENCE</scope>
    <source>
        <strain evidence="15">ATCC 30864</strain>
    </source>
</reference>
<comment type="similarity">
    <text evidence="10">Belongs to the monovalent cation:proton antiporter 1 (CPA1) transporter (TC 2.A.36) family.</text>
</comment>
<dbReference type="InterPro" id="IPR006153">
    <property type="entry name" value="Cation/H_exchanger_TM"/>
</dbReference>
<accession>A0A0D2WIB3</accession>
<keyword evidence="3" id="KW-1003">Cell membrane</keyword>
<dbReference type="PANTHER" id="PTHR10110">
    <property type="entry name" value="SODIUM/HYDROGEN EXCHANGER"/>
    <property type="match status" value="1"/>
</dbReference>
<evidence type="ECO:0000256" key="10">
    <source>
        <dbReference type="RuleBase" id="RU003722"/>
    </source>
</evidence>
<dbReference type="GO" id="GO:0098719">
    <property type="term" value="P:sodium ion import across plasma membrane"/>
    <property type="evidence" value="ECO:0007669"/>
    <property type="project" value="TreeGrafter"/>
</dbReference>
<feature type="transmembrane region" description="Helical" evidence="12">
    <location>
        <begin position="94"/>
        <end position="114"/>
    </location>
</feature>
<evidence type="ECO:0000259" key="13">
    <source>
        <dbReference type="Pfam" id="PF00999"/>
    </source>
</evidence>
<name>A0A0D2WIB3_CAPO3</name>
<feature type="region of interest" description="Disordered" evidence="11">
    <location>
        <begin position="695"/>
        <end position="782"/>
    </location>
</feature>
<feature type="transmembrane region" description="Helical" evidence="12">
    <location>
        <begin position="196"/>
        <end position="223"/>
    </location>
</feature>
<comment type="subcellular location">
    <subcellularLocation>
        <location evidence="1">Cell membrane</location>
        <topology evidence="1">Multi-pass membrane protein</topology>
    </subcellularLocation>
</comment>
<dbReference type="Proteomes" id="UP000008743">
    <property type="component" value="Unassembled WGS sequence"/>
</dbReference>
<feature type="transmembrane region" description="Helical" evidence="12">
    <location>
        <begin position="134"/>
        <end position="153"/>
    </location>
</feature>
<dbReference type="InParanoid" id="A0A0D2WIB3"/>
<feature type="compositionally biased region" description="Low complexity" evidence="11">
    <location>
        <begin position="762"/>
        <end position="782"/>
    </location>
</feature>
<evidence type="ECO:0000256" key="7">
    <source>
        <dbReference type="ARBA" id="ARBA00023065"/>
    </source>
</evidence>
<dbReference type="AlphaFoldDB" id="A0A0D2WIB3"/>
<evidence type="ECO:0000256" key="6">
    <source>
        <dbReference type="ARBA" id="ARBA00023053"/>
    </source>
</evidence>
<dbReference type="PRINTS" id="PR01084">
    <property type="entry name" value="NAHEXCHNGR"/>
</dbReference>
<dbReference type="PANTHER" id="PTHR10110:SF86">
    <property type="entry name" value="SODIUM_HYDROGEN EXCHANGER 7"/>
    <property type="match status" value="1"/>
</dbReference>
<keyword evidence="10" id="KW-0050">Antiport</keyword>
<feature type="region of interest" description="Disordered" evidence="11">
    <location>
        <begin position="485"/>
        <end position="531"/>
    </location>
</feature>
<feature type="compositionally biased region" description="Polar residues" evidence="11">
    <location>
        <begin position="695"/>
        <end position="724"/>
    </location>
</feature>
<dbReference type="PhylomeDB" id="A0A0D2WIB3"/>
<sequence length="782" mass="85412">MTEEETLVDLEVASLLLFCVLVAFLVVHFNIRFLPESGATMLVGMASGAIARFALGREASFDADFFYYFLLPPIIFDAGYSLKRRDFFSNIGSILMYAVFGTMISTLVIGLSVYGITRNPHLDAINSTNPVDSLVFGSLLSATDPVATLSVLGSLNVDPLLYSLVFGEAVLNDAVSIVLFHSFLNFRAEDASVANVFKAIGTFVLVSVGSIAIGVAISLVAAFCMKRVDLRHHPYFETSSLLIIAYISFLSAEAAELSGLMALFFCGLSMAHYTFYNLSQVSRVAFGHTSKTLTFITETVVYLYLGLHAFSEANAEYHIGFIALTTVIVLFSRILSVFPLSFILNLFRKVRITFNMQCMMAFAGLRGAIAFSLALTLPSSCTETSCINNNAIVTTTMVIVLFTTLVLGCLTEPTLRILNIDRFDSDLSHDTLETMTRPDFDTDVSARHAHASPAGKKPRSRFHALWIRIDEKVMKPMFGGRLRRPEAVADSEAPEHRQSTSGYSPLLDHADDPTAHEPQLGDEQPFDVAPVGSTQLPMRASRSNSLDSRHGSYEPSLQNTATYNYYLTDDDRLNEQRAQVQRGMSYGSTHSVDRSPSAQGDNDSISHESGYRAFADSFNDHDHMELSPSFDRSRGVSTVSAPVSRSASTRQTIRGAREVATVSDENVEAALDEARQLHLGSKRSGRDVYFVDQRASPSAQQNQDQAYSRQTSRAASSLSRQESAGTGYHVHSATSPHPQFQRPSAPTSPMPADDLLIALSESGSQPQQATPGSSSSQSESQA</sequence>
<evidence type="ECO:0000256" key="1">
    <source>
        <dbReference type="ARBA" id="ARBA00004651"/>
    </source>
</evidence>
<dbReference type="NCBIfam" id="TIGR00840">
    <property type="entry name" value="b_cpa1"/>
    <property type="match status" value="1"/>
</dbReference>
<dbReference type="GO" id="GO:0015385">
    <property type="term" value="F:sodium:proton antiporter activity"/>
    <property type="evidence" value="ECO:0007669"/>
    <property type="project" value="InterPro"/>
</dbReference>
<feature type="compositionally biased region" description="Polar residues" evidence="11">
    <location>
        <begin position="635"/>
        <end position="652"/>
    </location>
</feature>
<feature type="region of interest" description="Disordered" evidence="11">
    <location>
        <begin position="581"/>
        <end position="607"/>
    </location>
</feature>
<evidence type="ECO:0000313" key="14">
    <source>
        <dbReference type="EMBL" id="KJE89560.1"/>
    </source>
</evidence>
<evidence type="ECO:0000256" key="3">
    <source>
        <dbReference type="ARBA" id="ARBA00022475"/>
    </source>
</evidence>
<feature type="transmembrane region" description="Helical" evidence="12">
    <location>
        <begin position="12"/>
        <end position="31"/>
    </location>
</feature>
<evidence type="ECO:0000256" key="9">
    <source>
        <dbReference type="ARBA" id="ARBA00023201"/>
    </source>
</evidence>
<dbReference type="STRING" id="595528.A0A0D2WIB3"/>
<organism evidence="14 15">
    <name type="scientific">Capsaspora owczarzaki (strain ATCC 30864)</name>
    <dbReference type="NCBI Taxonomy" id="595528"/>
    <lineage>
        <taxon>Eukaryota</taxon>
        <taxon>Filasterea</taxon>
        <taxon>Capsaspora</taxon>
    </lineage>
</organism>
<evidence type="ECO:0000256" key="11">
    <source>
        <dbReference type="SAM" id="MobiDB-lite"/>
    </source>
</evidence>
<feature type="compositionally biased region" description="Polar residues" evidence="11">
    <location>
        <begin position="586"/>
        <end position="603"/>
    </location>
</feature>
<evidence type="ECO:0000313" key="15">
    <source>
        <dbReference type="Proteomes" id="UP000008743"/>
    </source>
</evidence>
<evidence type="ECO:0000256" key="4">
    <source>
        <dbReference type="ARBA" id="ARBA00022692"/>
    </source>
</evidence>
<evidence type="ECO:0000256" key="8">
    <source>
        <dbReference type="ARBA" id="ARBA00023136"/>
    </source>
</evidence>
<dbReference type="OMA" id="HALWIRI"/>
<gene>
    <name evidence="14" type="ORF">CAOG_001005</name>
</gene>
<evidence type="ECO:0000256" key="5">
    <source>
        <dbReference type="ARBA" id="ARBA00022989"/>
    </source>
</evidence>
<feature type="transmembrane region" description="Helical" evidence="12">
    <location>
        <begin position="359"/>
        <end position="379"/>
    </location>
</feature>
<keyword evidence="6" id="KW-0915">Sodium</keyword>
<dbReference type="InterPro" id="IPR004709">
    <property type="entry name" value="NaH_exchanger"/>
</dbReference>
<feature type="compositionally biased region" description="Basic and acidic residues" evidence="11">
    <location>
        <begin position="485"/>
        <end position="498"/>
    </location>
</feature>
<keyword evidence="15" id="KW-1185">Reference proteome</keyword>
<protein>
    <recommendedName>
        <fullName evidence="10">Sodium/hydrogen exchanger</fullName>
    </recommendedName>
</protein>
<dbReference type="EMBL" id="KE346360">
    <property type="protein sequence ID" value="KJE89560.1"/>
    <property type="molecule type" value="Genomic_DNA"/>
</dbReference>
<dbReference type="GO" id="GO:0051453">
    <property type="term" value="P:regulation of intracellular pH"/>
    <property type="evidence" value="ECO:0007669"/>
    <property type="project" value="TreeGrafter"/>
</dbReference>